<dbReference type="AlphaFoldDB" id="K2HPA6"/>
<proteinExistence type="predicted"/>
<organism evidence="2 3">
    <name type="scientific">Oceaniovalibus guishaninsula JLT2003</name>
    <dbReference type="NCBI Taxonomy" id="1231392"/>
    <lineage>
        <taxon>Bacteria</taxon>
        <taxon>Pseudomonadati</taxon>
        <taxon>Pseudomonadota</taxon>
        <taxon>Alphaproteobacteria</taxon>
        <taxon>Rhodobacterales</taxon>
        <taxon>Roseobacteraceae</taxon>
        <taxon>Oceaniovalibus</taxon>
    </lineage>
</organism>
<sequence>MKLWLLKSEPSDWSWADQVARGAKGEDWTGVRNHQARRMLREMAVDDLAFFYHSQTERAIVGIVRVIAPAHPDPTDDTGRWDCVTVSAEAPLPRPVTLAACKADGRLAGMALVRLPRLSVQPVEPEEWTVVLDLAGV</sequence>
<feature type="domain" description="EVE" evidence="1">
    <location>
        <begin position="3"/>
        <end position="133"/>
    </location>
</feature>
<dbReference type="InterPro" id="IPR002740">
    <property type="entry name" value="EVE_domain"/>
</dbReference>
<dbReference type="PANTHER" id="PTHR14087:SF7">
    <property type="entry name" value="THYMOCYTE NUCLEAR PROTEIN 1"/>
    <property type="match status" value="1"/>
</dbReference>
<evidence type="ECO:0000313" key="2">
    <source>
        <dbReference type="EMBL" id="EKE44699.1"/>
    </source>
</evidence>
<protein>
    <recommendedName>
        <fullName evidence="1">EVE domain-containing protein</fullName>
    </recommendedName>
</protein>
<dbReference type="Pfam" id="PF01878">
    <property type="entry name" value="EVE"/>
    <property type="match status" value="1"/>
</dbReference>
<evidence type="ECO:0000259" key="1">
    <source>
        <dbReference type="Pfam" id="PF01878"/>
    </source>
</evidence>
<dbReference type="InterPro" id="IPR047197">
    <property type="entry name" value="THYN1-like_EVE"/>
</dbReference>
<dbReference type="PATRIC" id="fig|1231392.3.peg.1543"/>
<keyword evidence="3" id="KW-1185">Reference proteome</keyword>
<evidence type="ECO:0000313" key="3">
    <source>
        <dbReference type="Proteomes" id="UP000006765"/>
    </source>
</evidence>
<dbReference type="PANTHER" id="PTHR14087">
    <property type="entry name" value="THYMOCYTE NUCLEAR PROTEIN 1"/>
    <property type="match status" value="1"/>
</dbReference>
<dbReference type="OrthoDB" id="9791347at2"/>
<gene>
    <name evidence="2" type="ORF">OCGS_1537</name>
</gene>
<dbReference type="eggNOG" id="COG2947">
    <property type="taxonomic scope" value="Bacteria"/>
</dbReference>
<accession>K2HPA6</accession>
<dbReference type="SUPFAM" id="SSF88697">
    <property type="entry name" value="PUA domain-like"/>
    <property type="match status" value="1"/>
</dbReference>
<comment type="caution">
    <text evidence="2">The sequence shown here is derived from an EMBL/GenBank/DDBJ whole genome shotgun (WGS) entry which is preliminary data.</text>
</comment>
<dbReference type="Proteomes" id="UP000006765">
    <property type="component" value="Unassembled WGS sequence"/>
</dbReference>
<dbReference type="CDD" id="cd21133">
    <property type="entry name" value="EVE"/>
    <property type="match status" value="1"/>
</dbReference>
<dbReference type="InterPro" id="IPR015947">
    <property type="entry name" value="PUA-like_sf"/>
</dbReference>
<dbReference type="InterPro" id="IPR052181">
    <property type="entry name" value="5hmC_binding"/>
</dbReference>
<dbReference type="Gene3D" id="3.10.590.10">
    <property type="entry name" value="ph1033 like domains"/>
    <property type="match status" value="1"/>
</dbReference>
<dbReference type="STRING" id="1231392.OCGS_1537"/>
<dbReference type="RefSeq" id="WP_007426689.1">
    <property type="nucleotide sequence ID" value="NZ_AMGO01000021.1"/>
</dbReference>
<name>K2HPA6_9RHOB</name>
<dbReference type="EMBL" id="AMGO01000021">
    <property type="protein sequence ID" value="EKE44699.1"/>
    <property type="molecule type" value="Genomic_DNA"/>
</dbReference>
<reference evidence="2 3" key="1">
    <citation type="journal article" date="2012" name="J. Bacteriol.">
        <title>Draft Genome Sequence of Oceaniovalibus guishaninsula JLT2003T.</title>
        <authorList>
            <person name="Tang K."/>
            <person name="Liu K."/>
            <person name="Jiao N."/>
        </authorList>
    </citation>
    <scope>NUCLEOTIDE SEQUENCE [LARGE SCALE GENOMIC DNA]</scope>
    <source>
        <strain evidence="2 3">JLT2003</strain>
    </source>
</reference>